<accession>A0A7S4ATS7</accession>
<gene>
    <name evidence="3" type="ORF">PAUS00366_LOCUS19241</name>
</gene>
<name>A0A7S4ATS7_9STRA</name>
<sequence length="869" mass="94472">MSAIEVAGPSKSDNRIFPNATADRCDIEGIVEDGHRENKRNPLPLSRDEYRMSQISNDNDEGVEVVLEGSGKSSVIDSPSRPSQDQNVFRAPQPLRPKAIRGVGYPPSVQHGSGSYGGYGGPPPPHSHSAPPHGTPHGDYRHSYQQSHSQSHSQSDPYANSGSFDQQDNTGSSYPGAPPTSQYSPHVQYPPPGGRRPEDLNVISPNHKDHHSSHHNHGGPRHNPSHPGGPPHHPPLTPRSTGGRYPPQSNSSSYHYPPASPVSRAGGSGSSPPRVRGYGMRRPEGPYSAAQRSRDENNGSWGYPTPDRPRPPVVAESSFDSEHHYPPHSSSHSHPTTPNAPHYGGRPPHHSQYSDPSPPHYGSSGYPGPGSFEHGSSFDSHHPSYGPPSESPRHGRHYDHDRSYYGHSPSSHPPHQAEVSPYSYGYSPGGGNNGYYDSYGRPPPRSYDEHDHYHHYPYHPHHQYHHHYQAKKDEKSGILLPKAASEVDFDISDPPLEPSTPGSKQPVCESPAEVNTYDVLCGRGGGTNSQVGNRRFRKLVQEFQPIYLLARRKEKPLLARTIVLIIRKRGGRFLKKDEETGELYEVGDAKAEAKTSQALREGLDVRATKSASSSLMDKKKKKSPGKSPKEKTAEKKDSDAEPQSVLSTSPNTVPNTENGTTSNETSAEQETHIDKAVVSPPSASATSKENVDDDDNRSSTPIKNRPESPPSLPELNERGIQSNKDDGSTKGGVSPNTPPSPEQMQFRKRRRMRSADGGSQPTTGTCGVTNPFQEDKLFPDFCPPRADLARAGSPAPRLSGDDVPHMAMCGMTPIGHSASKFADDDDIRYEEDTMPAVPRAGCAGIALDMVTGAAAGSFCLGPRVWSKRD</sequence>
<feature type="compositionally biased region" description="Low complexity" evidence="1">
    <location>
        <begin position="360"/>
        <end position="371"/>
    </location>
</feature>
<feature type="compositionally biased region" description="Polar residues" evidence="1">
    <location>
        <begin position="757"/>
        <end position="772"/>
    </location>
</feature>
<dbReference type="AlphaFoldDB" id="A0A7S4ATS7"/>
<feature type="region of interest" description="Disordered" evidence="1">
    <location>
        <begin position="31"/>
        <end position="443"/>
    </location>
</feature>
<proteinExistence type="predicted"/>
<feature type="compositionally biased region" description="Low complexity" evidence="1">
    <location>
        <begin position="655"/>
        <end position="666"/>
    </location>
</feature>
<feature type="domain" description="DUF6824" evidence="2">
    <location>
        <begin position="518"/>
        <end position="601"/>
    </location>
</feature>
<feature type="compositionally biased region" description="Low complexity" evidence="1">
    <location>
        <begin position="407"/>
        <end position="426"/>
    </location>
</feature>
<evidence type="ECO:0000256" key="1">
    <source>
        <dbReference type="SAM" id="MobiDB-lite"/>
    </source>
</evidence>
<evidence type="ECO:0000313" key="3">
    <source>
        <dbReference type="EMBL" id="CAE0726484.1"/>
    </source>
</evidence>
<feature type="compositionally biased region" description="Polar residues" evidence="1">
    <location>
        <begin position="644"/>
        <end position="654"/>
    </location>
</feature>
<evidence type="ECO:0000259" key="2">
    <source>
        <dbReference type="Pfam" id="PF20710"/>
    </source>
</evidence>
<organism evidence="3">
    <name type="scientific">Pseudo-nitzschia australis</name>
    <dbReference type="NCBI Taxonomy" id="44445"/>
    <lineage>
        <taxon>Eukaryota</taxon>
        <taxon>Sar</taxon>
        <taxon>Stramenopiles</taxon>
        <taxon>Ochrophyta</taxon>
        <taxon>Bacillariophyta</taxon>
        <taxon>Bacillariophyceae</taxon>
        <taxon>Bacillariophycidae</taxon>
        <taxon>Bacillariales</taxon>
        <taxon>Bacillariaceae</taxon>
        <taxon>Pseudo-nitzschia</taxon>
    </lineage>
</organism>
<feature type="compositionally biased region" description="Basic residues" evidence="1">
    <location>
        <begin position="208"/>
        <end position="224"/>
    </location>
</feature>
<feature type="compositionally biased region" description="Basic and acidic residues" evidence="1">
    <location>
        <begin position="31"/>
        <end position="51"/>
    </location>
</feature>
<feature type="compositionally biased region" description="Pro residues" evidence="1">
    <location>
        <begin position="227"/>
        <end position="237"/>
    </location>
</feature>
<feature type="compositionally biased region" description="Low complexity" evidence="1">
    <location>
        <begin position="327"/>
        <end position="342"/>
    </location>
</feature>
<dbReference type="Pfam" id="PF20710">
    <property type="entry name" value="DUF6824"/>
    <property type="match status" value="1"/>
</dbReference>
<feature type="compositionally biased region" description="Low complexity" evidence="1">
    <location>
        <begin position="261"/>
        <end position="277"/>
    </location>
</feature>
<feature type="compositionally biased region" description="Polar residues" evidence="1">
    <location>
        <begin position="71"/>
        <end position="87"/>
    </location>
</feature>
<feature type="region of interest" description="Disordered" evidence="1">
    <location>
        <begin position="591"/>
        <end position="773"/>
    </location>
</feature>
<protein>
    <recommendedName>
        <fullName evidence="2">DUF6824 domain-containing protein</fullName>
    </recommendedName>
</protein>
<feature type="compositionally biased region" description="Basic and acidic residues" evidence="1">
    <location>
        <begin position="627"/>
        <end position="639"/>
    </location>
</feature>
<reference evidence="3" key="1">
    <citation type="submission" date="2021-01" db="EMBL/GenBank/DDBJ databases">
        <authorList>
            <person name="Corre E."/>
            <person name="Pelletier E."/>
            <person name="Niang G."/>
            <person name="Scheremetjew M."/>
            <person name="Finn R."/>
            <person name="Kale V."/>
            <person name="Holt S."/>
            <person name="Cochrane G."/>
            <person name="Meng A."/>
            <person name="Brown T."/>
            <person name="Cohen L."/>
        </authorList>
    </citation>
    <scope>NUCLEOTIDE SEQUENCE</scope>
    <source>
        <strain evidence="3">10249 10 AB</strain>
    </source>
</reference>
<dbReference type="InterPro" id="IPR049227">
    <property type="entry name" value="DUF6824"/>
</dbReference>
<feature type="compositionally biased region" description="Low complexity" evidence="1">
    <location>
        <begin position="143"/>
        <end position="155"/>
    </location>
</feature>
<feature type="compositionally biased region" description="Low complexity" evidence="1">
    <location>
        <begin position="676"/>
        <end position="685"/>
    </location>
</feature>
<dbReference type="EMBL" id="HBIX01028520">
    <property type="protein sequence ID" value="CAE0726484.1"/>
    <property type="molecule type" value="Transcribed_RNA"/>
</dbReference>
<feature type="compositionally biased region" description="Polar residues" evidence="1">
    <location>
        <begin position="156"/>
        <end position="185"/>
    </location>
</feature>